<evidence type="ECO:0000313" key="2">
    <source>
        <dbReference type="WBParaSite" id="ES5_v2.g22126.t1"/>
    </source>
</evidence>
<dbReference type="WBParaSite" id="ES5_v2.g22126.t1">
    <property type="protein sequence ID" value="ES5_v2.g22126.t1"/>
    <property type="gene ID" value="ES5_v2.g22126"/>
</dbReference>
<protein>
    <submittedName>
        <fullName evidence="2">BTB domain-containing protein</fullName>
    </submittedName>
</protein>
<evidence type="ECO:0000313" key="1">
    <source>
        <dbReference type="Proteomes" id="UP000887579"/>
    </source>
</evidence>
<name>A0AC34FXT4_9BILA</name>
<dbReference type="Proteomes" id="UP000887579">
    <property type="component" value="Unplaced"/>
</dbReference>
<accession>A0AC34FXT4</accession>
<sequence length="171" mass="19033">MASQQRPSIEESEKEEDVIKVPRRSTATLQPPTIKIRGRLPSASKISTASPTPKQATASTQSIASVTANQSPSLQHSKLYESLTDKKYHDVILAASDGTKITSLRCILAKYSTHFAKLIELSKEIPVKISIQNFNAETIQGAVDFMFSKRDAIVRKQFSLFKFAAAYKRRF</sequence>
<proteinExistence type="predicted"/>
<organism evidence="1 2">
    <name type="scientific">Panagrolaimus sp. ES5</name>
    <dbReference type="NCBI Taxonomy" id="591445"/>
    <lineage>
        <taxon>Eukaryota</taxon>
        <taxon>Metazoa</taxon>
        <taxon>Ecdysozoa</taxon>
        <taxon>Nematoda</taxon>
        <taxon>Chromadorea</taxon>
        <taxon>Rhabditida</taxon>
        <taxon>Tylenchina</taxon>
        <taxon>Panagrolaimomorpha</taxon>
        <taxon>Panagrolaimoidea</taxon>
        <taxon>Panagrolaimidae</taxon>
        <taxon>Panagrolaimus</taxon>
    </lineage>
</organism>
<reference evidence="2" key="1">
    <citation type="submission" date="2022-11" db="UniProtKB">
        <authorList>
            <consortium name="WormBaseParasite"/>
        </authorList>
    </citation>
    <scope>IDENTIFICATION</scope>
</reference>